<dbReference type="InterPro" id="IPR001344">
    <property type="entry name" value="Chloro_AB-bd_pln"/>
</dbReference>
<dbReference type="PANTHER" id="PTHR21649">
    <property type="entry name" value="CHLOROPHYLL A/B BINDING PROTEIN"/>
    <property type="match status" value="1"/>
</dbReference>
<keyword evidence="3" id="KW-0602">Photosynthesis</keyword>
<evidence type="ECO:0008006" key="8">
    <source>
        <dbReference type="Google" id="ProtNLM"/>
    </source>
</evidence>
<comment type="caution">
    <text evidence="6">The sequence shown here is derived from an EMBL/GenBank/DDBJ whole genome shotgun (WGS) entry which is preliminary data.</text>
</comment>
<name>A0ABN9S5I1_9DINO</name>
<accession>A0ABN9S5I1</accession>
<dbReference type="Gene3D" id="1.10.3460.10">
    <property type="entry name" value="Chlorophyll a/b binding protein domain"/>
    <property type="match status" value="1"/>
</dbReference>
<evidence type="ECO:0000313" key="7">
    <source>
        <dbReference type="Proteomes" id="UP001189429"/>
    </source>
</evidence>
<organism evidence="6 7">
    <name type="scientific">Prorocentrum cordatum</name>
    <dbReference type="NCBI Taxonomy" id="2364126"/>
    <lineage>
        <taxon>Eukaryota</taxon>
        <taxon>Sar</taxon>
        <taxon>Alveolata</taxon>
        <taxon>Dinophyceae</taxon>
        <taxon>Prorocentrales</taxon>
        <taxon>Prorocentraceae</taxon>
        <taxon>Prorocentrum</taxon>
    </lineage>
</organism>
<keyword evidence="4" id="KW-0934">Plastid</keyword>
<gene>
    <name evidence="6" type="ORF">PCOR1329_LOCUS26622</name>
</gene>
<dbReference type="Pfam" id="PF00504">
    <property type="entry name" value="Chloroa_b-bind"/>
    <property type="match status" value="1"/>
</dbReference>
<keyword evidence="2" id="KW-0150">Chloroplast</keyword>
<comment type="subcellular location">
    <subcellularLocation>
        <location evidence="1">Plastid</location>
        <location evidence="1">Chloroplast</location>
    </subcellularLocation>
</comment>
<proteinExistence type="predicted"/>
<dbReference type="EMBL" id="CAUYUJ010009502">
    <property type="protein sequence ID" value="CAK0826972.1"/>
    <property type="molecule type" value="Genomic_DNA"/>
</dbReference>
<dbReference type="InterPro" id="IPR022796">
    <property type="entry name" value="Chloroa_b-bind"/>
</dbReference>
<evidence type="ECO:0000256" key="1">
    <source>
        <dbReference type="ARBA" id="ARBA00004229"/>
    </source>
</evidence>
<evidence type="ECO:0000256" key="5">
    <source>
        <dbReference type="SAM" id="SignalP"/>
    </source>
</evidence>
<feature type="chain" id="PRO_5045784296" description="Chlorophyll a-b binding protein, chloroplastic" evidence="5">
    <location>
        <begin position="28"/>
        <end position="222"/>
    </location>
</feature>
<evidence type="ECO:0000256" key="2">
    <source>
        <dbReference type="ARBA" id="ARBA00022528"/>
    </source>
</evidence>
<dbReference type="Proteomes" id="UP001189429">
    <property type="component" value="Unassembled WGS sequence"/>
</dbReference>
<evidence type="ECO:0000256" key="4">
    <source>
        <dbReference type="ARBA" id="ARBA00022640"/>
    </source>
</evidence>
<keyword evidence="5" id="KW-0732">Signal</keyword>
<dbReference type="SUPFAM" id="SSF103511">
    <property type="entry name" value="Chlorophyll a-b binding protein"/>
    <property type="match status" value="1"/>
</dbReference>
<keyword evidence="7" id="KW-1185">Reference proteome</keyword>
<reference evidence="6" key="1">
    <citation type="submission" date="2023-10" db="EMBL/GenBank/DDBJ databases">
        <authorList>
            <person name="Chen Y."/>
            <person name="Shah S."/>
            <person name="Dougan E. K."/>
            <person name="Thang M."/>
            <person name="Chan C."/>
        </authorList>
    </citation>
    <scope>NUCLEOTIDE SEQUENCE [LARGE SCALE GENOMIC DNA]</scope>
</reference>
<evidence type="ECO:0000313" key="6">
    <source>
        <dbReference type="EMBL" id="CAK0826972.1"/>
    </source>
</evidence>
<evidence type="ECO:0000256" key="3">
    <source>
        <dbReference type="ARBA" id="ARBA00022531"/>
    </source>
</evidence>
<feature type="signal peptide" evidence="5">
    <location>
        <begin position="1"/>
        <end position="27"/>
    </location>
</feature>
<protein>
    <recommendedName>
        <fullName evidence="8">Chlorophyll a-b binding protein, chloroplastic</fullName>
    </recommendedName>
</protein>
<sequence>MTQGAKALVCALACAGACLLLRQAAFAAPGGAAATTSAPRALRGAGAAAPHEAAGAGSSASPLSLGLAVGLAAGLAAVARRSAAPRRAFADGLVGSEYHGWGKYEWDPLELSTTYPEHLAWYREAELKHCRVAMLAFVGFIAPDGFRIPIPQLQDSSLDLINAHKKLIGPGLGEGPMWWLLAFCGVVESLRFSQLGLGFEKLTLENAGDLNFGKASAASRRR</sequence>